<evidence type="ECO:0000256" key="6">
    <source>
        <dbReference type="SAM" id="Phobius"/>
    </source>
</evidence>
<feature type="transmembrane region" description="Helical" evidence="6">
    <location>
        <begin position="113"/>
        <end position="136"/>
    </location>
</feature>
<dbReference type="InterPro" id="IPR004712">
    <property type="entry name" value="Na+/H+_antiporter_fungi"/>
</dbReference>
<keyword evidence="2 6" id="KW-0812">Transmembrane</keyword>
<dbReference type="GO" id="GO:0015385">
    <property type="term" value="F:sodium:proton antiporter activity"/>
    <property type="evidence" value="ECO:0007669"/>
    <property type="project" value="InterPro"/>
</dbReference>
<evidence type="ECO:0000259" key="7">
    <source>
        <dbReference type="Pfam" id="PF00999"/>
    </source>
</evidence>
<keyword evidence="3 6" id="KW-1133">Transmembrane helix</keyword>
<organism evidence="8 9">
    <name type="scientific">Ceratobasidium theobromae</name>
    <dbReference type="NCBI Taxonomy" id="1582974"/>
    <lineage>
        <taxon>Eukaryota</taxon>
        <taxon>Fungi</taxon>
        <taxon>Dikarya</taxon>
        <taxon>Basidiomycota</taxon>
        <taxon>Agaricomycotina</taxon>
        <taxon>Agaricomycetes</taxon>
        <taxon>Cantharellales</taxon>
        <taxon>Ceratobasidiaceae</taxon>
        <taxon>Ceratobasidium</taxon>
    </lineage>
</organism>
<dbReference type="PANTHER" id="PTHR31382">
    <property type="entry name" value="NA(+)/H(+) ANTIPORTER"/>
    <property type="match status" value="1"/>
</dbReference>
<keyword evidence="9" id="KW-1185">Reference proteome</keyword>
<dbReference type="EMBL" id="SSOP01000012">
    <property type="protein sequence ID" value="KAB5595149.1"/>
    <property type="molecule type" value="Genomic_DNA"/>
</dbReference>
<dbReference type="GO" id="GO:0036376">
    <property type="term" value="P:sodium ion export across plasma membrane"/>
    <property type="evidence" value="ECO:0007669"/>
    <property type="project" value="InterPro"/>
</dbReference>
<dbReference type="InterPro" id="IPR006153">
    <property type="entry name" value="Cation/H_exchanger_TM"/>
</dbReference>
<evidence type="ECO:0000256" key="2">
    <source>
        <dbReference type="ARBA" id="ARBA00022692"/>
    </source>
</evidence>
<dbReference type="AlphaFoldDB" id="A0A5N5QU46"/>
<feature type="transmembrane region" description="Helical" evidence="6">
    <location>
        <begin position="12"/>
        <end position="33"/>
    </location>
</feature>
<proteinExistence type="predicted"/>
<keyword evidence="4 6" id="KW-0472">Membrane</keyword>
<name>A0A5N5QU46_9AGAM</name>
<feature type="transmembrane region" description="Helical" evidence="6">
    <location>
        <begin position="423"/>
        <end position="442"/>
    </location>
</feature>
<feature type="transmembrane region" description="Helical" evidence="6">
    <location>
        <begin position="82"/>
        <end position="101"/>
    </location>
</feature>
<feature type="transmembrane region" description="Helical" evidence="6">
    <location>
        <begin position="45"/>
        <end position="62"/>
    </location>
</feature>
<feature type="region of interest" description="Disordered" evidence="5">
    <location>
        <begin position="557"/>
        <end position="585"/>
    </location>
</feature>
<feature type="region of interest" description="Disordered" evidence="5">
    <location>
        <begin position="307"/>
        <end position="330"/>
    </location>
</feature>
<sequence>MIDRAKIELNTSDLNICLATLSLYICVYGLVSYVVKHRLYLSEPLIALLFGIIVGPAVLGWVNPNLWKPEEDMQMGHKDSLTLALTRITIGIQVFFAGVALPKKYLKTEFQSLVVLLLPIMCIAWLVCGFLIFKLIPNLTFMEALLISACITPTDPVLANSITKGRYAEESVSPAIRNIIVAESGANDGLGYPFVFLPLFAFLARSSEEFYAPNRQLSGVIARWIYETWLYQIAFSVALGFLIGWVARKSLRWCEERGMLDDDNFVAYGTGLSFFCLGFLGIFPKIGSDDILCSFVAGNSFSWDDKPHAAPQDKVKRPEGRQMVSGSYDPERQVEIPDKFKAPSTHEAPNPESFQDIIDMLLNAAIFMYIGAIIPWSAYNDLATGIRPWRIVVLALCVMLFRRLPWVVGIYKLIPAISSMREAIFTGWFGPIGVSAVFYVQVALAYLPSDGREQVKMAVQPVVYFIVFTSVLVHGVTVPMTKAFVHGVTLTRTLTQTGETVQRNSKAPVLIGDIHRVGIPVPLATYQSQTSGRVSASVTPSLRPNSPELEAGLAISAKQSLDEGPRTRAPSPPPEGRTIMFKNSV</sequence>
<evidence type="ECO:0000256" key="1">
    <source>
        <dbReference type="ARBA" id="ARBA00004141"/>
    </source>
</evidence>
<feature type="domain" description="Cation/H+ exchanger transmembrane" evidence="7">
    <location>
        <begin position="352"/>
        <end position="480"/>
    </location>
</feature>
<dbReference type="GO" id="GO:0005886">
    <property type="term" value="C:plasma membrane"/>
    <property type="evidence" value="ECO:0007669"/>
    <property type="project" value="InterPro"/>
</dbReference>
<comment type="caution">
    <text evidence="8">The sequence shown here is derived from an EMBL/GenBank/DDBJ whole genome shotgun (WGS) entry which is preliminary data.</text>
</comment>
<evidence type="ECO:0000313" key="8">
    <source>
        <dbReference type="EMBL" id="KAB5595149.1"/>
    </source>
</evidence>
<feature type="transmembrane region" description="Helical" evidence="6">
    <location>
        <begin position="360"/>
        <end position="379"/>
    </location>
</feature>
<comment type="subcellular location">
    <subcellularLocation>
        <location evidence="1">Membrane</location>
        <topology evidence="1">Multi-pass membrane protein</topology>
    </subcellularLocation>
</comment>
<protein>
    <submittedName>
        <fullName evidence="8">Na(+)/H(+) antiporter</fullName>
    </submittedName>
</protein>
<dbReference type="Pfam" id="PF00999">
    <property type="entry name" value="Na_H_Exchanger"/>
    <property type="match status" value="2"/>
</dbReference>
<feature type="domain" description="Cation/H+ exchanger transmembrane" evidence="7">
    <location>
        <begin position="31"/>
        <end position="306"/>
    </location>
</feature>
<evidence type="ECO:0000256" key="5">
    <source>
        <dbReference type="SAM" id="MobiDB-lite"/>
    </source>
</evidence>
<gene>
    <name evidence="8" type="ORF">CTheo_1437</name>
</gene>
<feature type="compositionally biased region" description="Basic and acidic residues" evidence="5">
    <location>
        <begin position="307"/>
        <end position="320"/>
    </location>
</feature>
<feature type="transmembrane region" description="Helical" evidence="6">
    <location>
        <begin position="228"/>
        <end position="245"/>
    </location>
</feature>
<reference evidence="8 9" key="1">
    <citation type="journal article" date="2019" name="Fungal Biol. Biotechnol.">
        <title>Draft genome sequence of fastidious pathogen Ceratobasidium theobromae, which causes vascular-streak dieback in Theobroma cacao.</title>
        <authorList>
            <person name="Ali S.S."/>
            <person name="Asman A."/>
            <person name="Shao J."/>
            <person name="Firmansyah A.P."/>
            <person name="Susilo A.W."/>
            <person name="Rosmana A."/>
            <person name="McMahon P."/>
            <person name="Junaid M."/>
            <person name="Guest D."/>
            <person name="Kheng T.Y."/>
            <person name="Meinhardt L.W."/>
            <person name="Bailey B.A."/>
        </authorList>
    </citation>
    <scope>NUCLEOTIDE SEQUENCE [LARGE SCALE GENOMIC DNA]</scope>
    <source>
        <strain evidence="8 9">CT2</strain>
    </source>
</reference>
<evidence type="ECO:0000256" key="4">
    <source>
        <dbReference type="ARBA" id="ARBA00023136"/>
    </source>
</evidence>
<dbReference type="InterPro" id="IPR038770">
    <property type="entry name" value="Na+/solute_symporter_sf"/>
</dbReference>
<feature type="transmembrane region" description="Helical" evidence="6">
    <location>
        <begin position="391"/>
        <end position="411"/>
    </location>
</feature>
<dbReference type="PANTHER" id="PTHR31382:SF1">
    <property type="entry name" value="SODIUM ION_PROTON EXCHANGER (EUROFUNG)"/>
    <property type="match status" value="1"/>
</dbReference>
<dbReference type="OrthoDB" id="2190219at2759"/>
<evidence type="ECO:0000256" key="3">
    <source>
        <dbReference type="ARBA" id="ARBA00022989"/>
    </source>
</evidence>
<dbReference type="Proteomes" id="UP000383932">
    <property type="component" value="Unassembled WGS sequence"/>
</dbReference>
<dbReference type="GO" id="GO:0042391">
    <property type="term" value="P:regulation of membrane potential"/>
    <property type="evidence" value="ECO:0007669"/>
    <property type="project" value="InterPro"/>
</dbReference>
<dbReference type="Gene3D" id="1.20.1530.20">
    <property type="match status" value="1"/>
</dbReference>
<evidence type="ECO:0000313" key="9">
    <source>
        <dbReference type="Proteomes" id="UP000383932"/>
    </source>
</evidence>
<feature type="transmembrane region" description="Helical" evidence="6">
    <location>
        <begin position="462"/>
        <end position="485"/>
    </location>
</feature>
<feature type="transmembrane region" description="Helical" evidence="6">
    <location>
        <begin position="265"/>
        <end position="283"/>
    </location>
</feature>
<dbReference type="GO" id="GO:0120029">
    <property type="term" value="P:proton export across plasma membrane"/>
    <property type="evidence" value="ECO:0007669"/>
    <property type="project" value="InterPro"/>
</dbReference>
<accession>A0A5N5QU46</accession>